<keyword evidence="3" id="KW-1185">Reference proteome</keyword>
<name>A0A4U0TN77_9PEZI</name>
<comment type="caution">
    <text evidence="2">The sequence shown here is derived from an EMBL/GenBank/DDBJ whole genome shotgun (WGS) entry which is preliminary data.</text>
</comment>
<gene>
    <name evidence="2" type="ORF">B0A50_07480</name>
</gene>
<dbReference type="Proteomes" id="UP000308549">
    <property type="component" value="Unassembled WGS sequence"/>
</dbReference>
<proteinExistence type="predicted"/>
<protein>
    <submittedName>
        <fullName evidence="2">Uncharacterized protein</fullName>
    </submittedName>
</protein>
<organism evidence="2 3">
    <name type="scientific">Salinomyces thailandicus</name>
    <dbReference type="NCBI Taxonomy" id="706561"/>
    <lineage>
        <taxon>Eukaryota</taxon>
        <taxon>Fungi</taxon>
        <taxon>Dikarya</taxon>
        <taxon>Ascomycota</taxon>
        <taxon>Pezizomycotina</taxon>
        <taxon>Dothideomycetes</taxon>
        <taxon>Dothideomycetidae</taxon>
        <taxon>Mycosphaerellales</taxon>
        <taxon>Teratosphaeriaceae</taxon>
        <taxon>Salinomyces</taxon>
    </lineage>
</organism>
<feature type="compositionally biased region" description="Pro residues" evidence="1">
    <location>
        <begin position="156"/>
        <end position="169"/>
    </location>
</feature>
<dbReference type="AlphaFoldDB" id="A0A4U0TN77"/>
<evidence type="ECO:0000313" key="3">
    <source>
        <dbReference type="Proteomes" id="UP000308549"/>
    </source>
</evidence>
<feature type="compositionally biased region" description="Low complexity" evidence="1">
    <location>
        <begin position="132"/>
        <end position="152"/>
    </location>
</feature>
<feature type="compositionally biased region" description="Polar residues" evidence="1">
    <location>
        <begin position="171"/>
        <end position="181"/>
    </location>
</feature>
<feature type="region of interest" description="Disordered" evidence="1">
    <location>
        <begin position="1"/>
        <end position="241"/>
    </location>
</feature>
<feature type="compositionally biased region" description="Basic and acidic residues" evidence="1">
    <location>
        <begin position="60"/>
        <end position="71"/>
    </location>
</feature>
<feature type="compositionally biased region" description="Polar residues" evidence="1">
    <location>
        <begin position="188"/>
        <end position="203"/>
    </location>
</feature>
<feature type="compositionally biased region" description="Low complexity" evidence="1">
    <location>
        <begin position="1"/>
        <end position="25"/>
    </location>
</feature>
<feature type="compositionally biased region" description="Low complexity" evidence="1">
    <location>
        <begin position="72"/>
        <end position="87"/>
    </location>
</feature>
<accession>A0A4U0TN77</accession>
<evidence type="ECO:0000313" key="2">
    <source>
        <dbReference type="EMBL" id="TKA23453.1"/>
    </source>
</evidence>
<feature type="compositionally biased region" description="Basic and acidic residues" evidence="1">
    <location>
        <begin position="37"/>
        <end position="50"/>
    </location>
</feature>
<dbReference type="OrthoDB" id="5431248at2759"/>
<dbReference type="EMBL" id="NAJL01000055">
    <property type="protein sequence ID" value="TKA23453.1"/>
    <property type="molecule type" value="Genomic_DNA"/>
</dbReference>
<reference evidence="2 3" key="1">
    <citation type="submission" date="2017-03" db="EMBL/GenBank/DDBJ databases">
        <title>Genomes of endolithic fungi from Antarctica.</title>
        <authorList>
            <person name="Coleine C."/>
            <person name="Masonjones S."/>
            <person name="Stajich J.E."/>
        </authorList>
    </citation>
    <scope>NUCLEOTIDE SEQUENCE [LARGE SCALE GENOMIC DNA]</scope>
    <source>
        <strain evidence="2 3">CCFEE 6315</strain>
    </source>
</reference>
<sequence>MASIVTDGRPSTSSDGGGSDQSSLTPRPLNFSRPRPTHVDSKQKIYHDHTGSAVKGINAFHDEDARPESRLSSDTQRTQSTSTTTTSPASELFAWDGPSGELRSKRPPRAYEPTHRYSATPSSTTHPHRNRSLTSTSANSTGTTASNTSSASHPTPLIPELPGSEPPPISKTATNTSQQSAILKRTSVDQQSIRMSRPPSSTALREDWESTASHHTVSVDGDGGYRRADDEGGECWSSSAYDTSGLSTAEIRKLRKKGINPALYAEMKAARKGKGKWVGPLVGNTFIG</sequence>
<evidence type="ECO:0000256" key="1">
    <source>
        <dbReference type="SAM" id="MobiDB-lite"/>
    </source>
</evidence>